<feature type="domain" description="RNA-binding S4" evidence="5">
    <location>
        <begin position="1"/>
        <end position="63"/>
    </location>
</feature>
<evidence type="ECO:0000313" key="6">
    <source>
        <dbReference type="EMBL" id="OYD15225.1"/>
    </source>
</evidence>
<dbReference type="GO" id="GO:0003723">
    <property type="term" value="F:RNA binding"/>
    <property type="evidence" value="ECO:0007669"/>
    <property type="project" value="UniProtKB-KW"/>
</dbReference>
<dbReference type="InterPro" id="IPR018496">
    <property type="entry name" value="PsdUridine_synth_RsuA/RluB_CS"/>
</dbReference>
<dbReference type="InterPro" id="IPR020103">
    <property type="entry name" value="PsdUridine_synth_cat_dom_sf"/>
</dbReference>
<evidence type="ECO:0000256" key="3">
    <source>
        <dbReference type="PROSITE-ProRule" id="PRU00182"/>
    </source>
</evidence>
<accession>A0A235BUH5</accession>
<gene>
    <name evidence="6" type="ORF">CH333_06145</name>
</gene>
<dbReference type="SUPFAM" id="SSF55120">
    <property type="entry name" value="Pseudouridine synthase"/>
    <property type="match status" value="1"/>
</dbReference>
<keyword evidence="2 4" id="KW-0413">Isomerase</keyword>
<evidence type="ECO:0000256" key="2">
    <source>
        <dbReference type="ARBA" id="ARBA00023235"/>
    </source>
</evidence>
<dbReference type="FunFam" id="3.10.290.10:FF:000003">
    <property type="entry name" value="Pseudouridine synthase"/>
    <property type="match status" value="1"/>
</dbReference>
<organism evidence="6 7">
    <name type="scientific">candidate division WOR-3 bacterium JGI_Cruoil_03_44_89</name>
    <dbReference type="NCBI Taxonomy" id="1973748"/>
    <lineage>
        <taxon>Bacteria</taxon>
        <taxon>Bacteria division WOR-3</taxon>
    </lineage>
</organism>
<dbReference type="GO" id="GO:0120159">
    <property type="term" value="F:rRNA pseudouridine synthase activity"/>
    <property type="evidence" value="ECO:0007669"/>
    <property type="project" value="UniProtKB-ARBA"/>
</dbReference>
<evidence type="ECO:0000259" key="5">
    <source>
        <dbReference type="SMART" id="SM00363"/>
    </source>
</evidence>
<dbReference type="InterPro" id="IPR002942">
    <property type="entry name" value="S4_RNA-bd"/>
</dbReference>
<dbReference type="Pfam" id="PF00849">
    <property type="entry name" value="PseudoU_synth_2"/>
    <property type="match status" value="1"/>
</dbReference>
<comment type="similarity">
    <text evidence="1 4">Belongs to the pseudouridine synthase RsuA family.</text>
</comment>
<dbReference type="PANTHER" id="PTHR47683:SF2">
    <property type="entry name" value="RNA-BINDING S4 DOMAIN-CONTAINING PROTEIN"/>
    <property type="match status" value="1"/>
</dbReference>
<dbReference type="GO" id="GO:0000455">
    <property type="term" value="P:enzyme-directed rRNA pseudouridine synthesis"/>
    <property type="evidence" value="ECO:0007669"/>
    <property type="project" value="UniProtKB-ARBA"/>
</dbReference>
<dbReference type="SUPFAM" id="SSF55174">
    <property type="entry name" value="Alpha-L RNA-binding motif"/>
    <property type="match status" value="1"/>
</dbReference>
<evidence type="ECO:0000313" key="7">
    <source>
        <dbReference type="Proteomes" id="UP000215215"/>
    </source>
</evidence>
<dbReference type="Proteomes" id="UP000215215">
    <property type="component" value="Unassembled WGS sequence"/>
</dbReference>
<reference evidence="6 7" key="1">
    <citation type="submission" date="2017-07" db="EMBL/GenBank/DDBJ databases">
        <title>Recovery of genomes from metagenomes via a dereplication, aggregation, and scoring strategy.</title>
        <authorList>
            <person name="Sieber C.M."/>
            <person name="Probst A.J."/>
            <person name="Sharrar A."/>
            <person name="Thomas B.C."/>
            <person name="Hess M."/>
            <person name="Tringe S.G."/>
            <person name="Banfield J.F."/>
        </authorList>
    </citation>
    <scope>NUCLEOTIDE SEQUENCE [LARGE SCALE GENOMIC DNA]</scope>
    <source>
        <strain evidence="6">JGI_Cruoil_03_44_89</strain>
    </source>
</reference>
<dbReference type="NCBIfam" id="TIGR00093">
    <property type="entry name" value="pseudouridine synthase"/>
    <property type="match status" value="1"/>
</dbReference>
<name>A0A235BUH5_UNCW3</name>
<comment type="caution">
    <text evidence="6">The sequence shown here is derived from an EMBL/GenBank/DDBJ whole genome shotgun (WGS) entry which is preliminary data.</text>
</comment>
<proteinExistence type="inferred from homology"/>
<dbReference type="Pfam" id="PF01479">
    <property type="entry name" value="S4"/>
    <property type="match status" value="1"/>
</dbReference>
<dbReference type="InterPro" id="IPR020094">
    <property type="entry name" value="TruA/RsuA/RluB/E/F_N"/>
</dbReference>
<dbReference type="AlphaFoldDB" id="A0A235BUH5"/>
<dbReference type="PANTHER" id="PTHR47683">
    <property type="entry name" value="PSEUDOURIDINE SYNTHASE FAMILY PROTEIN-RELATED"/>
    <property type="match status" value="1"/>
</dbReference>
<dbReference type="PROSITE" id="PS50889">
    <property type="entry name" value="S4"/>
    <property type="match status" value="1"/>
</dbReference>
<dbReference type="EMBL" id="NOZQ01000136">
    <property type="protein sequence ID" value="OYD15225.1"/>
    <property type="molecule type" value="Genomic_DNA"/>
</dbReference>
<dbReference type="SMART" id="SM00363">
    <property type="entry name" value="S4"/>
    <property type="match status" value="1"/>
</dbReference>
<dbReference type="InterPro" id="IPR000748">
    <property type="entry name" value="PsdUridine_synth_RsuA/RluB/E/F"/>
</dbReference>
<dbReference type="InterPro" id="IPR042092">
    <property type="entry name" value="PsdUridine_s_RsuA/RluB/E/F_cat"/>
</dbReference>
<evidence type="ECO:0000256" key="4">
    <source>
        <dbReference type="RuleBase" id="RU003887"/>
    </source>
</evidence>
<dbReference type="CDD" id="cd00165">
    <property type="entry name" value="S4"/>
    <property type="match status" value="1"/>
</dbReference>
<dbReference type="Gene3D" id="3.30.70.580">
    <property type="entry name" value="Pseudouridine synthase I, catalytic domain, N-terminal subdomain"/>
    <property type="match status" value="1"/>
</dbReference>
<protein>
    <recommendedName>
        <fullName evidence="4">Pseudouridine synthase</fullName>
        <ecNumber evidence="4">5.4.99.-</ecNumber>
    </recommendedName>
</protein>
<dbReference type="Gene3D" id="3.10.290.10">
    <property type="entry name" value="RNA-binding S4 domain"/>
    <property type="match status" value="1"/>
</dbReference>
<evidence type="ECO:0000256" key="1">
    <source>
        <dbReference type="ARBA" id="ARBA00008348"/>
    </source>
</evidence>
<dbReference type="InterPro" id="IPR050343">
    <property type="entry name" value="RsuA_PseudoU_synthase"/>
</dbReference>
<dbReference type="PROSITE" id="PS01149">
    <property type="entry name" value="PSI_RSU"/>
    <property type="match status" value="1"/>
</dbReference>
<dbReference type="Gene3D" id="3.30.70.1560">
    <property type="entry name" value="Alpha-L RNA-binding motif"/>
    <property type="match status" value="1"/>
</dbReference>
<dbReference type="InterPro" id="IPR006145">
    <property type="entry name" value="PsdUridine_synth_RsuA/RluA"/>
</dbReference>
<sequence length="224" mass="25328">MRLNKFLSEAGVASRRKADKIIRDGRVKINGIMAKIGTTLNPELDAVTVDGKIVRRRDYVYMAFYKPRDCTTTLSDPHAEITLKDFLPRELKVFPVGRLDKDAEGLLILTNDGDFAFNIAHPRFSVEKEYDVLLTRSLKAEEKEKMIKGIESDGDILKAVSVSTDGKRARVVMTEGKKREVKRLFRTFGIKVLSLKRVRIGSLRLGGLKPGEFVYIDPKQISKD</sequence>
<keyword evidence="3" id="KW-0694">RNA-binding</keyword>
<dbReference type="EC" id="5.4.99.-" evidence="4"/>
<dbReference type="InterPro" id="IPR036986">
    <property type="entry name" value="S4_RNA-bd_sf"/>
</dbReference>